<dbReference type="AlphaFoldDB" id="A0A1C3N5R8"/>
<sequence>MDITHLTVEVRDKDLNRIGQIPLEDLTLTIEDQFRNVGSWTVSLPSESPLAAVLRQPGSGIIVTLENGDVLMSGPAIKPEDAATSTDPNGTLTVNGLTDDVLMADRLAFPNPANLDPANQPQTHDVRTGIAEDLMFAYVNANIGPAAPTSSDPNLGSRRDPRLQLGVNSHRGPVVTKRARFDVLGSLLRDLAVTADIGFKVLQVGKKLEFRTFGVTDRTKSIRLDIRNNMLAGHKVATAPPSITRAIVAGQDVERNEGATDEEWLTERQFVAVSSPESRAGEAAWGRRVEVFVDRRQQDGNDELIQAGQEALQAGGFAQVAVQVVPMEDFYSTFGVDWHLGDHITVVVQGVEMQAIITGYVLTYDSNGFRMGVTLGDPAAVDRSPAAKVQALDSRVSSLERSSVTPAAVTAASQKADDDIASLDGRLDALEYARAIPTPFPETERVQSYPKGASLMAVQDNLWSPATLGTVATFHHNEYRSFQLFNDINHRLWTRRYHDASGGWGSWDAIPVDEVVFAGPLSAGQWYRIASFPADASNAKASAEFVLSSDVAHSFIRLRASVAFNAPRATLSVEECSGFDTTPLFTLARIVGLNGQAGGHALEVFCTGMPAQGSVRMQVKHDDWKGANGAKFAQRWSNLQFLPVSATPGSPQTVLMQRGIWWTGDWTVPTLLNNWANLGSDYGTAAFRMRPGGVVELAGVVRLASGAIDTSGNTPSFLLPVGCRPAMRKIFPSLNGSNVAARVDVYPDGKVSVVVGTPGSETFDGITFLAEK</sequence>
<gene>
    <name evidence="3" type="ORF">GA0070620_3463</name>
</gene>
<organism evidence="3 4">
    <name type="scientific">Micromonospora krabiensis</name>
    <dbReference type="NCBI Taxonomy" id="307121"/>
    <lineage>
        <taxon>Bacteria</taxon>
        <taxon>Bacillati</taxon>
        <taxon>Actinomycetota</taxon>
        <taxon>Actinomycetes</taxon>
        <taxon>Micromonosporales</taxon>
        <taxon>Micromonosporaceae</taxon>
        <taxon>Micromonospora</taxon>
    </lineage>
</organism>
<evidence type="ECO:0000313" key="3">
    <source>
        <dbReference type="EMBL" id="SBV27932.1"/>
    </source>
</evidence>
<name>A0A1C3N5R8_9ACTN</name>
<protein>
    <submittedName>
        <fullName evidence="3">Virus ReqiPepy6 Gp37-like protein</fullName>
    </submittedName>
</protein>
<dbReference type="EMBL" id="LT598496">
    <property type="protein sequence ID" value="SBV27932.1"/>
    <property type="molecule type" value="Genomic_DNA"/>
</dbReference>
<dbReference type="Pfam" id="PF14594">
    <property type="entry name" value="Sipho_Gp37"/>
    <property type="match status" value="1"/>
</dbReference>
<dbReference type="InterPro" id="IPR029432">
    <property type="entry name" value="Gp28/Gp37-like_dom"/>
</dbReference>
<dbReference type="RefSeq" id="WP_091592146.1">
    <property type="nucleotide sequence ID" value="NZ_JBHRWG010000004.1"/>
</dbReference>
<dbReference type="PATRIC" id="fig|307121.4.peg.3534"/>
<evidence type="ECO:0000313" key="4">
    <source>
        <dbReference type="Proteomes" id="UP000199393"/>
    </source>
</evidence>
<dbReference type="Proteomes" id="UP000199393">
    <property type="component" value="Chromosome I"/>
</dbReference>
<proteinExistence type="predicted"/>
<dbReference type="OrthoDB" id="3622772at2"/>
<accession>A0A1C3N5R8</accession>
<keyword evidence="4" id="KW-1185">Reference proteome</keyword>
<feature type="region of interest" description="Disordered" evidence="1">
    <location>
        <begin position="147"/>
        <end position="167"/>
    </location>
</feature>
<evidence type="ECO:0000259" key="2">
    <source>
        <dbReference type="Pfam" id="PF14594"/>
    </source>
</evidence>
<feature type="domain" description="Gp28/Gp37-like" evidence="2">
    <location>
        <begin position="7"/>
        <end position="377"/>
    </location>
</feature>
<reference evidence="4" key="1">
    <citation type="submission" date="2016-06" db="EMBL/GenBank/DDBJ databases">
        <authorList>
            <person name="Varghese N."/>
        </authorList>
    </citation>
    <scope>NUCLEOTIDE SEQUENCE [LARGE SCALE GENOMIC DNA]</scope>
    <source>
        <strain evidence="4">DSM 45344</strain>
    </source>
</reference>
<dbReference type="STRING" id="307121.GA0070620_3463"/>
<evidence type="ECO:0000256" key="1">
    <source>
        <dbReference type="SAM" id="MobiDB-lite"/>
    </source>
</evidence>